<keyword evidence="2" id="KW-1003">Cell membrane</keyword>
<gene>
    <name evidence="7" type="ORF">Pan54_00810</name>
</gene>
<dbReference type="Proteomes" id="UP000316095">
    <property type="component" value="Unassembled WGS sequence"/>
</dbReference>
<keyword evidence="8" id="KW-1185">Reference proteome</keyword>
<reference evidence="7 8" key="1">
    <citation type="submission" date="2019-02" db="EMBL/GenBank/DDBJ databases">
        <title>Deep-cultivation of Planctomycetes and their phenomic and genomic characterization uncovers novel biology.</title>
        <authorList>
            <person name="Wiegand S."/>
            <person name="Jogler M."/>
            <person name="Boedeker C."/>
            <person name="Pinto D."/>
            <person name="Vollmers J."/>
            <person name="Rivas-Marin E."/>
            <person name="Kohn T."/>
            <person name="Peeters S.H."/>
            <person name="Heuer A."/>
            <person name="Rast P."/>
            <person name="Oberbeckmann S."/>
            <person name="Bunk B."/>
            <person name="Jeske O."/>
            <person name="Meyerdierks A."/>
            <person name="Storesund J.E."/>
            <person name="Kallscheuer N."/>
            <person name="Luecker S."/>
            <person name="Lage O.M."/>
            <person name="Pohl T."/>
            <person name="Merkel B.J."/>
            <person name="Hornburger P."/>
            <person name="Mueller R.-W."/>
            <person name="Bruemmer F."/>
            <person name="Labrenz M."/>
            <person name="Spormann A.M."/>
            <person name="Op Den Camp H."/>
            <person name="Overmann J."/>
            <person name="Amann R."/>
            <person name="Jetten M.S.M."/>
            <person name="Mascher T."/>
            <person name="Medema M.H."/>
            <person name="Devos D.P."/>
            <person name="Kaster A.-K."/>
            <person name="Ovreas L."/>
            <person name="Rohde M."/>
            <person name="Galperin M.Y."/>
            <person name="Jogler C."/>
        </authorList>
    </citation>
    <scope>NUCLEOTIDE SEQUENCE [LARGE SCALE GENOMIC DNA]</scope>
    <source>
        <strain evidence="7 8">Pan54</strain>
    </source>
</reference>
<comment type="caution">
    <text evidence="7">The sequence shown here is derived from an EMBL/GenBank/DDBJ whole genome shotgun (WGS) entry which is preliminary data.</text>
</comment>
<evidence type="ECO:0000313" key="7">
    <source>
        <dbReference type="EMBL" id="TWT59380.1"/>
    </source>
</evidence>
<evidence type="ECO:0000256" key="2">
    <source>
        <dbReference type="ARBA" id="ARBA00022475"/>
    </source>
</evidence>
<dbReference type="GO" id="GO:0005886">
    <property type="term" value="C:plasma membrane"/>
    <property type="evidence" value="ECO:0007669"/>
    <property type="project" value="UniProtKB-SubCell"/>
</dbReference>
<dbReference type="RefSeq" id="WP_146501530.1">
    <property type="nucleotide sequence ID" value="NZ_SJPG01000001.1"/>
</dbReference>
<protein>
    <recommendedName>
        <fullName evidence="9">Oxidase</fullName>
    </recommendedName>
</protein>
<dbReference type="OrthoDB" id="288216at2"/>
<dbReference type="EMBL" id="SJPG01000001">
    <property type="protein sequence ID" value="TWT59380.1"/>
    <property type="molecule type" value="Genomic_DNA"/>
</dbReference>
<evidence type="ECO:0000256" key="1">
    <source>
        <dbReference type="ARBA" id="ARBA00004651"/>
    </source>
</evidence>
<dbReference type="Pfam" id="PF03626">
    <property type="entry name" value="COX4_pro"/>
    <property type="match status" value="1"/>
</dbReference>
<evidence type="ECO:0008006" key="9">
    <source>
        <dbReference type="Google" id="ProtNLM"/>
    </source>
</evidence>
<feature type="transmembrane region" description="Helical" evidence="6">
    <location>
        <begin position="68"/>
        <end position="88"/>
    </location>
</feature>
<comment type="subcellular location">
    <subcellularLocation>
        <location evidence="1">Cell membrane</location>
        <topology evidence="1">Multi-pass membrane protein</topology>
    </subcellularLocation>
</comment>
<proteinExistence type="predicted"/>
<sequence>MHETTESHPNYLMIFFCLCGLTLASVVLDLFSSPSWKITIGSLVMLVAAAKASLVMLFFMHLKFERNWKYALLMPTVILSMGLILAFLPDIAMHYYPLDVPQVTETIGQNAH</sequence>
<evidence type="ECO:0000256" key="6">
    <source>
        <dbReference type="SAM" id="Phobius"/>
    </source>
</evidence>
<dbReference type="InterPro" id="IPR005171">
    <property type="entry name" value="Cyt_c_oxidase_su4_prok"/>
</dbReference>
<feature type="transmembrane region" description="Helical" evidence="6">
    <location>
        <begin position="12"/>
        <end position="31"/>
    </location>
</feature>
<evidence type="ECO:0000256" key="3">
    <source>
        <dbReference type="ARBA" id="ARBA00022692"/>
    </source>
</evidence>
<keyword evidence="5 6" id="KW-0472">Membrane</keyword>
<keyword evidence="4 6" id="KW-1133">Transmembrane helix</keyword>
<name>A0A5C5X8W5_9PLAN</name>
<dbReference type="AlphaFoldDB" id="A0A5C5X8W5"/>
<evidence type="ECO:0000256" key="5">
    <source>
        <dbReference type="ARBA" id="ARBA00023136"/>
    </source>
</evidence>
<feature type="transmembrane region" description="Helical" evidence="6">
    <location>
        <begin position="43"/>
        <end position="62"/>
    </location>
</feature>
<evidence type="ECO:0000256" key="4">
    <source>
        <dbReference type="ARBA" id="ARBA00022989"/>
    </source>
</evidence>
<keyword evidence="3 6" id="KW-0812">Transmembrane</keyword>
<organism evidence="7 8">
    <name type="scientific">Rubinisphaera italica</name>
    <dbReference type="NCBI Taxonomy" id="2527969"/>
    <lineage>
        <taxon>Bacteria</taxon>
        <taxon>Pseudomonadati</taxon>
        <taxon>Planctomycetota</taxon>
        <taxon>Planctomycetia</taxon>
        <taxon>Planctomycetales</taxon>
        <taxon>Planctomycetaceae</taxon>
        <taxon>Rubinisphaera</taxon>
    </lineage>
</organism>
<evidence type="ECO:0000313" key="8">
    <source>
        <dbReference type="Proteomes" id="UP000316095"/>
    </source>
</evidence>
<accession>A0A5C5X8W5</accession>